<dbReference type="GO" id="GO:0005737">
    <property type="term" value="C:cytoplasm"/>
    <property type="evidence" value="ECO:0007669"/>
    <property type="project" value="UniProtKB-SubCell"/>
</dbReference>
<dbReference type="SUPFAM" id="SSF56719">
    <property type="entry name" value="Type II DNA topoisomerase"/>
    <property type="match status" value="1"/>
</dbReference>
<name>A0A7J4YIB9_9BACE</name>
<dbReference type="Gene3D" id="2.120.10.90">
    <property type="entry name" value="DNA gyrase/topoisomerase IV, subunit A, C-terminal"/>
    <property type="match status" value="1"/>
</dbReference>
<feature type="compositionally biased region" description="Acidic residues" evidence="10">
    <location>
        <begin position="839"/>
        <end position="859"/>
    </location>
</feature>
<keyword evidence="7 8" id="KW-0413">Isomerase</keyword>
<dbReference type="RefSeq" id="WP_149924168.1">
    <property type="nucleotide sequence ID" value="NZ_JBEJNT010000006.1"/>
</dbReference>
<dbReference type="Proteomes" id="UP000440198">
    <property type="component" value="Unassembled WGS sequence"/>
</dbReference>
<sequence length="859" mass="97166">MLEQDRIIKINIEEEMKSSYIDYSMSVIVSRALPDVRDGFKPVHRRILYGMMELGNTSDKPYKKSARIVGEVLGKYHPHGDFSVYLAMVRMAQEWAMRYPLVDGQGNFGSVDGDSPAAMRYTEARLNKLGEAMMDDLYKETVDFEPNFDNTLVEPKVMPTRIPNLLVNGASGIAVGMATNMPPHNLSEVIDACDAYIDNPEITVEELMEFVKAPDFPTGGYIYGVSGVREAYLTGRGRVVMRARAEIESGQAHDKIVITEIPYNVNKAELIKYIADLVNDKKIEGISNANDESDRDGMRIVIDVKRDANASVVLNKLYKMTALQTSFGVNNVALIHGRPKTLNLRDLIKYFIEHRREVVIRRTQFELRKAKERAHILEGLIIASDNIDEVIRIIRAAKTPNDAIAGLIERFNLTEIQSRAIVEMRLRQLTGLMQDQLHAEYEEIMKQIAYLESILADDEVCRKVMKDELLEVKAKYGDERRSEIVYSSEEFNPEDFYADDQMIITISHMGYIKRTPLTEFRAQNRGGVGSKGTETRDEDFVEHIYPATMHNTMMFFTQKGKCYWLKVYEIPEGTKNSKGRAIQNLLNIDSDDNVTAYLRVKSLEDSEFINSHYVLFCTKKGVIKKTLLEQYSRPRQNGVNAITIREDDSVIEVRMTNGNNEIIIANRNGRAIRFHEAAVRVMGRTATGVRGITLDNDGQDEVVGMICIKDLETESVMVVSEQGYGKRSEIEDYRKTNRGGKGVKTMNITEKTGKLVTIKSVTDENDLMIINKSGITIRLKVADVRIMGRATQGVRLINLEKRNDQIGSVCKVMTESLEDEIPEEEVEGTIVSDPNTDAPDIDNDDTSDVNENESNNIEE</sequence>
<dbReference type="NCBIfam" id="TIGR01063">
    <property type="entry name" value="gyrA"/>
    <property type="match status" value="1"/>
</dbReference>
<evidence type="ECO:0000259" key="11">
    <source>
        <dbReference type="PROSITE" id="PS52040"/>
    </source>
</evidence>
<dbReference type="HAMAP" id="MF_01897">
    <property type="entry name" value="GyrA"/>
    <property type="match status" value="1"/>
</dbReference>
<keyword evidence="8" id="KW-0963">Cytoplasm</keyword>
<dbReference type="Gene3D" id="1.10.268.10">
    <property type="entry name" value="Topoisomerase, domain 3"/>
    <property type="match status" value="1"/>
</dbReference>
<dbReference type="Pfam" id="PF00521">
    <property type="entry name" value="DNA_topoisoIV"/>
    <property type="match status" value="1"/>
</dbReference>
<comment type="caution">
    <text evidence="12">The sequence shown here is derived from an EMBL/GenBank/DDBJ whole genome shotgun (WGS) entry which is preliminary data.</text>
</comment>
<keyword evidence="4 8" id="KW-0067">ATP-binding</keyword>
<dbReference type="EC" id="5.6.2.2" evidence="8"/>
<evidence type="ECO:0000256" key="4">
    <source>
        <dbReference type="ARBA" id="ARBA00022840"/>
    </source>
</evidence>
<dbReference type="EMBL" id="VWAG01000078">
    <property type="protein sequence ID" value="KAA5251492.1"/>
    <property type="molecule type" value="Genomic_DNA"/>
</dbReference>
<comment type="miscellaneous">
    <text evidence="8">Few gyrases are as efficient as E.coli at forming negative supercoils. Not all organisms have 2 type II topoisomerases; in organisms with a single type II topoisomerase this enzyme also has to decatenate newly replicated chromosomes.</text>
</comment>
<feature type="compositionally biased region" description="Acidic residues" evidence="10">
    <location>
        <begin position="818"/>
        <end position="827"/>
    </location>
</feature>
<dbReference type="FunFam" id="3.90.199.10:FF:000001">
    <property type="entry name" value="DNA gyrase subunit A"/>
    <property type="match status" value="1"/>
</dbReference>
<dbReference type="InterPro" id="IPR013757">
    <property type="entry name" value="Topo_IIA_A_a_sf"/>
</dbReference>
<evidence type="ECO:0000313" key="15">
    <source>
        <dbReference type="Proteomes" id="UP000440198"/>
    </source>
</evidence>
<accession>A0A7J4YIB9</accession>
<dbReference type="FunFam" id="2.120.10.90:FF:000006">
    <property type="entry name" value="DNA gyrase subunit A"/>
    <property type="match status" value="1"/>
</dbReference>
<dbReference type="InterPro" id="IPR005743">
    <property type="entry name" value="GyrA"/>
</dbReference>
<dbReference type="Proteomes" id="UP000421791">
    <property type="component" value="Unassembled WGS sequence"/>
</dbReference>
<dbReference type="GO" id="GO:0006265">
    <property type="term" value="P:DNA topological change"/>
    <property type="evidence" value="ECO:0007669"/>
    <property type="project" value="UniProtKB-UniRule"/>
</dbReference>
<dbReference type="PANTHER" id="PTHR43493">
    <property type="entry name" value="DNA GYRASE/TOPOISOMERASE SUBUNIT A"/>
    <property type="match status" value="1"/>
</dbReference>
<reference evidence="14 15" key="1">
    <citation type="journal article" date="2019" name="Nat. Med.">
        <title>A library of human gut bacterial isolates paired with longitudinal multiomics data enables mechanistic microbiome research.</title>
        <authorList>
            <person name="Poyet M."/>
            <person name="Groussin M."/>
            <person name="Gibbons S.M."/>
            <person name="Avila-Pacheco J."/>
            <person name="Jiang X."/>
            <person name="Kearney S.M."/>
            <person name="Perrotta A.R."/>
            <person name="Berdy B."/>
            <person name="Zhao S."/>
            <person name="Lieberman T.D."/>
            <person name="Swanson P.K."/>
            <person name="Smith M."/>
            <person name="Roesemann S."/>
            <person name="Alexander J.E."/>
            <person name="Rich S.A."/>
            <person name="Livny J."/>
            <person name="Vlamakis H."/>
            <person name="Clish C."/>
            <person name="Bullock K."/>
            <person name="Deik A."/>
            <person name="Scott J."/>
            <person name="Pierce K.A."/>
            <person name="Xavier R.J."/>
            <person name="Alm E.J."/>
        </authorList>
    </citation>
    <scope>NUCLEOTIDE SEQUENCE [LARGE SCALE GENOMIC DNA]</scope>
    <source>
        <strain evidence="13 15">BIOML-A2</strain>
        <strain evidence="12 14">BIOML-A6</strain>
    </source>
</reference>
<comment type="similarity">
    <text evidence="2 8">Belongs to the type II topoisomerase GyrA/ParC subunit family.</text>
</comment>
<dbReference type="SUPFAM" id="SSF101904">
    <property type="entry name" value="GyrA/ParC C-terminal domain-like"/>
    <property type="match status" value="1"/>
</dbReference>
<feature type="active site" description="O-(5'-phospho-DNA)-tyrosine intermediate" evidence="8 9">
    <location>
        <position position="121"/>
    </location>
</feature>
<dbReference type="AlphaFoldDB" id="A0A7J4YIB9"/>
<evidence type="ECO:0000313" key="14">
    <source>
        <dbReference type="Proteomes" id="UP000421791"/>
    </source>
</evidence>
<feature type="region of interest" description="Disordered" evidence="10">
    <location>
        <begin position="818"/>
        <end position="859"/>
    </location>
</feature>
<evidence type="ECO:0000256" key="2">
    <source>
        <dbReference type="ARBA" id="ARBA00008263"/>
    </source>
</evidence>
<evidence type="ECO:0000256" key="3">
    <source>
        <dbReference type="ARBA" id="ARBA00022741"/>
    </source>
</evidence>
<dbReference type="NCBIfam" id="NF004043">
    <property type="entry name" value="PRK05560.1"/>
    <property type="match status" value="1"/>
</dbReference>
<dbReference type="InterPro" id="IPR035516">
    <property type="entry name" value="Gyrase/topoIV_suA_C"/>
</dbReference>
<evidence type="ECO:0000313" key="12">
    <source>
        <dbReference type="EMBL" id="KAA5226210.1"/>
    </source>
</evidence>
<comment type="catalytic activity">
    <reaction evidence="1 8 9">
        <text>ATP-dependent breakage, passage and rejoining of double-stranded DNA.</text>
        <dbReference type="EC" id="5.6.2.2"/>
    </reaction>
</comment>
<evidence type="ECO:0000256" key="9">
    <source>
        <dbReference type="PROSITE-ProRule" id="PRU01384"/>
    </source>
</evidence>
<dbReference type="PANTHER" id="PTHR43493:SF5">
    <property type="entry name" value="DNA GYRASE SUBUNIT A, CHLOROPLASTIC_MITOCHONDRIAL"/>
    <property type="match status" value="1"/>
</dbReference>
<dbReference type="NCBIfam" id="NF004044">
    <property type="entry name" value="PRK05561.1"/>
    <property type="match status" value="1"/>
</dbReference>
<dbReference type="InterPro" id="IPR013760">
    <property type="entry name" value="Topo_IIA-like_dom_sf"/>
</dbReference>
<dbReference type="InterPro" id="IPR050220">
    <property type="entry name" value="Type_II_DNA_Topoisomerases"/>
</dbReference>
<comment type="subunit">
    <text evidence="8">Heterotetramer, composed of two GyrA and two GyrB chains. In the heterotetramer, GyrA contains the active site tyrosine that forms a transient covalent intermediate with DNA, while GyrB binds cofactors and catalyzes ATP hydrolysis.</text>
</comment>
<organism evidence="12 14">
    <name type="scientific">Bacteroides finegoldii</name>
    <dbReference type="NCBI Taxonomy" id="338188"/>
    <lineage>
        <taxon>Bacteria</taxon>
        <taxon>Pseudomonadati</taxon>
        <taxon>Bacteroidota</taxon>
        <taxon>Bacteroidia</taxon>
        <taxon>Bacteroidales</taxon>
        <taxon>Bacteroidaceae</taxon>
        <taxon>Bacteroides</taxon>
    </lineage>
</organism>
<dbReference type="GO" id="GO:0006261">
    <property type="term" value="P:DNA-templated DNA replication"/>
    <property type="evidence" value="ECO:0007669"/>
    <property type="project" value="UniProtKB-UniRule"/>
</dbReference>
<protein>
    <recommendedName>
        <fullName evidence="8">DNA gyrase subunit A</fullName>
        <ecNumber evidence="8">5.6.2.2</ecNumber>
    </recommendedName>
</protein>
<proteinExistence type="inferred from homology"/>
<dbReference type="InterPro" id="IPR006691">
    <property type="entry name" value="GyrA/parC_rep"/>
</dbReference>
<dbReference type="Pfam" id="PF03989">
    <property type="entry name" value="DNA_gyraseA_C"/>
    <property type="match status" value="6"/>
</dbReference>
<dbReference type="GO" id="GO:0005694">
    <property type="term" value="C:chromosome"/>
    <property type="evidence" value="ECO:0007669"/>
    <property type="project" value="InterPro"/>
</dbReference>
<feature type="domain" description="Topo IIA-type catalytic" evidence="11">
    <location>
        <begin position="33"/>
        <end position="501"/>
    </location>
</feature>
<keyword evidence="6 8" id="KW-0238">DNA-binding</keyword>
<evidence type="ECO:0000256" key="1">
    <source>
        <dbReference type="ARBA" id="ARBA00000185"/>
    </source>
</evidence>
<feature type="short sequence motif" description="GyrA-box" evidence="8">
    <location>
        <begin position="523"/>
        <end position="529"/>
    </location>
</feature>
<keyword evidence="5 8" id="KW-0799">Topoisomerase</keyword>
<dbReference type="InterPro" id="IPR013758">
    <property type="entry name" value="Topo_IIA_A/C_ab"/>
</dbReference>
<dbReference type="SMART" id="SM00434">
    <property type="entry name" value="TOP4c"/>
    <property type="match status" value="1"/>
</dbReference>
<dbReference type="GO" id="GO:0003677">
    <property type="term" value="F:DNA binding"/>
    <property type="evidence" value="ECO:0007669"/>
    <property type="project" value="UniProtKB-UniRule"/>
</dbReference>
<dbReference type="GO" id="GO:0005524">
    <property type="term" value="F:ATP binding"/>
    <property type="evidence" value="ECO:0007669"/>
    <property type="project" value="UniProtKB-UniRule"/>
</dbReference>
<dbReference type="CDD" id="cd00187">
    <property type="entry name" value="TOP4c"/>
    <property type="match status" value="1"/>
</dbReference>
<dbReference type="PROSITE" id="PS52040">
    <property type="entry name" value="TOPO_IIA"/>
    <property type="match status" value="1"/>
</dbReference>
<evidence type="ECO:0000256" key="7">
    <source>
        <dbReference type="ARBA" id="ARBA00023235"/>
    </source>
</evidence>
<evidence type="ECO:0000256" key="6">
    <source>
        <dbReference type="ARBA" id="ARBA00023125"/>
    </source>
</evidence>
<evidence type="ECO:0000256" key="8">
    <source>
        <dbReference type="HAMAP-Rule" id="MF_01897"/>
    </source>
</evidence>
<dbReference type="InterPro" id="IPR002205">
    <property type="entry name" value="Topo_IIA_dom_A"/>
</dbReference>
<dbReference type="EMBL" id="VWAK01000068">
    <property type="protein sequence ID" value="KAA5226210.1"/>
    <property type="molecule type" value="Genomic_DNA"/>
</dbReference>
<keyword evidence="15" id="KW-1185">Reference proteome</keyword>
<comment type="subcellular location">
    <subcellularLocation>
        <location evidence="8">Cytoplasm</location>
    </subcellularLocation>
</comment>
<comment type="function">
    <text evidence="8">A type II topoisomerase that negatively supercoils closed circular double-stranded (ds) DNA in an ATP-dependent manner to modulate DNA topology and maintain chromosomes in an underwound state. Negative supercoiling favors strand separation, and DNA replication, transcription, recombination and repair, all of which involve strand separation. Also able to catalyze the interconversion of other topological isomers of dsDNA rings, including catenanes and knotted rings. Type II topoisomerases break and join 2 DNA strands simultaneously in an ATP-dependent manner.</text>
</comment>
<dbReference type="FunFam" id="3.30.1360.40:FF:000002">
    <property type="entry name" value="DNA gyrase subunit A"/>
    <property type="match status" value="1"/>
</dbReference>
<dbReference type="GO" id="GO:0009330">
    <property type="term" value="C:DNA topoisomerase type II (double strand cut, ATP-hydrolyzing) complex"/>
    <property type="evidence" value="ECO:0007669"/>
    <property type="project" value="TreeGrafter"/>
</dbReference>
<keyword evidence="3 8" id="KW-0547">Nucleotide-binding</keyword>
<dbReference type="Gene3D" id="3.90.199.10">
    <property type="entry name" value="Topoisomerase II, domain 5"/>
    <property type="match status" value="1"/>
</dbReference>
<dbReference type="Gene3D" id="3.30.1360.40">
    <property type="match status" value="1"/>
</dbReference>
<evidence type="ECO:0000256" key="10">
    <source>
        <dbReference type="SAM" id="MobiDB-lite"/>
    </source>
</evidence>
<evidence type="ECO:0000256" key="5">
    <source>
        <dbReference type="ARBA" id="ARBA00023029"/>
    </source>
</evidence>
<gene>
    <name evidence="8 12" type="primary">gyrA</name>
    <name evidence="13" type="ORF">F2Z09_21335</name>
    <name evidence="12" type="ORF">F2Z22_21345</name>
</gene>
<dbReference type="FunFam" id="1.10.268.10:FF:000001">
    <property type="entry name" value="DNA gyrase subunit A"/>
    <property type="match status" value="1"/>
</dbReference>
<dbReference type="GO" id="GO:0034335">
    <property type="term" value="F:DNA negative supercoiling activity"/>
    <property type="evidence" value="ECO:0007669"/>
    <property type="project" value="UniProtKB-ARBA"/>
</dbReference>
<evidence type="ECO:0000313" key="13">
    <source>
        <dbReference type="EMBL" id="KAA5251492.1"/>
    </source>
</evidence>